<sequence>MSAERAILNLLARRGPDATICPSEAARLLAGPAGDWRAQMTGVHGAADQLAADGRIRLTWKGASLAARDGAYRIGAVTK</sequence>
<dbReference type="InterPro" id="IPR036388">
    <property type="entry name" value="WH-like_DNA-bd_sf"/>
</dbReference>
<keyword evidence="2" id="KW-1185">Reference proteome</keyword>
<dbReference type="Pfam" id="PF11625">
    <property type="entry name" value="DUF3253"/>
    <property type="match status" value="1"/>
</dbReference>
<reference evidence="1 2" key="1">
    <citation type="submission" date="2019-05" db="EMBL/GenBank/DDBJ databases">
        <title>Erythrobacter marisflavi sp. nov., isolated from isolated from water of an estuary environment.</title>
        <authorList>
            <person name="Yoon J.-H."/>
        </authorList>
    </citation>
    <scope>NUCLEOTIDE SEQUENCE [LARGE SCALE GENOMIC DNA]</scope>
    <source>
        <strain evidence="1 2">KEM-5</strain>
    </source>
</reference>
<dbReference type="EMBL" id="VCAO01000006">
    <property type="protein sequence ID" value="TMM46713.1"/>
    <property type="molecule type" value="Genomic_DNA"/>
</dbReference>
<dbReference type="OrthoDB" id="34459at2"/>
<dbReference type="RefSeq" id="WP_138618809.1">
    <property type="nucleotide sequence ID" value="NZ_VCAO01000006.1"/>
</dbReference>
<accession>A0A5S3PSZ3</accession>
<gene>
    <name evidence="1" type="ORF">FEV51_10800</name>
</gene>
<dbReference type="InterPro" id="IPR036390">
    <property type="entry name" value="WH_DNA-bd_sf"/>
</dbReference>
<dbReference type="Gene3D" id="1.10.10.10">
    <property type="entry name" value="Winged helix-like DNA-binding domain superfamily/Winged helix DNA-binding domain"/>
    <property type="match status" value="1"/>
</dbReference>
<proteinExistence type="predicted"/>
<dbReference type="AlphaFoldDB" id="A0A5S3PSZ3"/>
<name>A0A5S3PSZ3_9SPHN</name>
<organism evidence="1 2">
    <name type="scientific">Qipengyuania marisflavi</name>
    <dbReference type="NCBI Taxonomy" id="2486356"/>
    <lineage>
        <taxon>Bacteria</taxon>
        <taxon>Pseudomonadati</taxon>
        <taxon>Pseudomonadota</taxon>
        <taxon>Alphaproteobacteria</taxon>
        <taxon>Sphingomonadales</taxon>
        <taxon>Erythrobacteraceae</taxon>
        <taxon>Qipengyuania</taxon>
    </lineage>
</organism>
<evidence type="ECO:0000313" key="1">
    <source>
        <dbReference type="EMBL" id="TMM46713.1"/>
    </source>
</evidence>
<dbReference type="InterPro" id="IPR021660">
    <property type="entry name" value="DUF3253"/>
</dbReference>
<dbReference type="SUPFAM" id="SSF46785">
    <property type="entry name" value="Winged helix' DNA-binding domain"/>
    <property type="match status" value="1"/>
</dbReference>
<dbReference type="Proteomes" id="UP000309668">
    <property type="component" value="Unassembled WGS sequence"/>
</dbReference>
<comment type="caution">
    <text evidence="1">The sequence shown here is derived from an EMBL/GenBank/DDBJ whole genome shotgun (WGS) entry which is preliminary data.</text>
</comment>
<evidence type="ECO:0000313" key="2">
    <source>
        <dbReference type="Proteomes" id="UP000309668"/>
    </source>
</evidence>
<protein>
    <submittedName>
        <fullName evidence="1">DUF3253 domain-containing protein</fullName>
    </submittedName>
</protein>